<dbReference type="OrthoDB" id="196547at2759"/>
<dbReference type="Proteomes" id="UP000030755">
    <property type="component" value="Unassembled WGS sequence"/>
</dbReference>
<dbReference type="Pfam" id="PF00615">
    <property type="entry name" value="RGS"/>
    <property type="match status" value="1"/>
</dbReference>
<feature type="transmembrane region" description="Helical" evidence="1">
    <location>
        <begin position="36"/>
        <end position="56"/>
    </location>
</feature>
<keyword evidence="1" id="KW-0472">Membrane</keyword>
<dbReference type="InterPro" id="IPR016137">
    <property type="entry name" value="RGS"/>
</dbReference>
<keyword evidence="5" id="KW-1185">Reference proteome</keyword>
<proteinExistence type="predicted"/>
<evidence type="ECO:0000256" key="1">
    <source>
        <dbReference type="SAM" id="Phobius"/>
    </source>
</evidence>
<dbReference type="InterPro" id="IPR044926">
    <property type="entry name" value="RGS_subdomain_2"/>
</dbReference>
<feature type="domain" description="RGS" evidence="2">
    <location>
        <begin position="106"/>
        <end position="181"/>
    </location>
</feature>
<evidence type="ECO:0000313" key="3">
    <source>
        <dbReference type="EMBL" id="EPZ35245.1"/>
    </source>
</evidence>
<dbReference type="InterPro" id="IPR036305">
    <property type="entry name" value="RGS_sf"/>
</dbReference>
<evidence type="ECO:0000259" key="2">
    <source>
        <dbReference type="PROSITE" id="PS50132"/>
    </source>
</evidence>
<dbReference type="HOGENOM" id="CLU_075377_0_0_1"/>
<dbReference type="AlphaFoldDB" id="A0A075AY49"/>
<dbReference type="EMBL" id="KE560848">
    <property type="protein sequence ID" value="EPZ35245.1"/>
    <property type="molecule type" value="Genomic_DNA"/>
</dbReference>
<dbReference type="PROSITE" id="PS50132">
    <property type="entry name" value="RGS"/>
    <property type="match status" value="1"/>
</dbReference>
<sequence length="227" mass="26698">MIPINVHRVWLSLLSLLVIHELRLIKDSYHIKEELFLSLLTENLGIIMYFVITFLPSDSPLSKIGNNLFVLIGFLFSHIYSCVLPLIRTYFVNNQKAESLTYNKEAFERALKDKETFKLLKELAIKHFEVENIIYYEQYQKLRAAQSMEEKLSKTLHLDNAVNSKKQVQDIFKRFIFQDAPYELNLPSGIMKKAIELNNYEGIELVAKEVYSMLYLNTFRLLVHKKD</sequence>
<protein>
    <recommendedName>
        <fullName evidence="2">RGS domain-containing protein</fullName>
    </recommendedName>
</protein>
<keyword evidence="1" id="KW-0812">Transmembrane</keyword>
<gene>
    <name evidence="3" type="ORF">O9G_000641</name>
    <name evidence="4" type="ORF">ROZALSC1DRAFT_28468</name>
</gene>
<dbReference type="Gene3D" id="1.10.167.10">
    <property type="entry name" value="Regulator of G-protein Signalling 4, domain 2"/>
    <property type="match status" value="1"/>
</dbReference>
<dbReference type="SUPFAM" id="SSF48097">
    <property type="entry name" value="Regulator of G-protein signaling, RGS"/>
    <property type="match status" value="1"/>
</dbReference>
<evidence type="ECO:0000313" key="6">
    <source>
        <dbReference type="Proteomes" id="UP000281549"/>
    </source>
</evidence>
<reference evidence="4" key="3">
    <citation type="submission" date="2018-08" db="EMBL/GenBank/DDBJ databases">
        <title>Leveraging single-cell genomics to expand the Fungal Tree of Life.</title>
        <authorList>
            <consortium name="DOE Joint Genome Institute"/>
            <person name="Ahrendt S.R."/>
            <person name="Quandt C.A."/>
            <person name="Ciobanu D."/>
            <person name="Clum A."/>
            <person name="Salamov A."/>
            <person name="Andreopoulos B."/>
            <person name="Cheng J.-F."/>
            <person name="Woyke T."/>
            <person name="Pelin A."/>
            <person name="Henrissat B."/>
            <person name="Reynolds N."/>
            <person name="Benny G.L."/>
            <person name="Smith M.E."/>
            <person name="James T.Y."/>
            <person name="Grigoriev I.V."/>
        </authorList>
    </citation>
    <scope>NUCLEOTIDE SEQUENCE</scope>
    <source>
        <strain evidence="4">CSF55</strain>
    </source>
</reference>
<feature type="transmembrane region" description="Helical" evidence="1">
    <location>
        <begin position="68"/>
        <end position="87"/>
    </location>
</feature>
<keyword evidence="1" id="KW-1133">Transmembrane helix</keyword>
<name>A0A075AY49_ROZAC</name>
<evidence type="ECO:0000313" key="5">
    <source>
        <dbReference type="Proteomes" id="UP000030755"/>
    </source>
</evidence>
<dbReference type="STRING" id="988480.A0A075AY49"/>
<dbReference type="Proteomes" id="UP000281549">
    <property type="component" value="Unassembled WGS sequence"/>
</dbReference>
<dbReference type="EMBL" id="ML005127">
    <property type="protein sequence ID" value="RKP20002.1"/>
    <property type="molecule type" value="Genomic_DNA"/>
</dbReference>
<evidence type="ECO:0000313" key="4">
    <source>
        <dbReference type="EMBL" id="RKP20002.1"/>
    </source>
</evidence>
<accession>A0A075AY49</accession>
<reference evidence="3 5" key="1">
    <citation type="journal article" date="2013" name="Curr. Biol.">
        <title>Shared signatures of parasitism and phylogenomics unite Cryptomycota and microsporidia.</title>
        <authorList>
            <person name="James T.Y."/>
            <person name="Pelin A."/>
            <person name="Bonen L."/>
            <person name="Ahrendt S."/>
            <person name="Sain D."/>
            <person name="Corradi N."/>
            <person name="Stajich J.E."/>
        </authorList>
    </citation>
    <scope>NUCLEOTIDE SEQUENCE [LARGE SCALE GENOMIC DNA]</scope>
    <source>
        <strain evidence="3 5">CSF55</strain>
        <strain evidence="3 5">CSF55</strain>
    </source>
</reference>
<organism evidence="3 5">
    <name type="scientific">Rozella allomycis (strain CSF55)</name>
    <dbReference type="NCBI Taxonomy" id="988480"/>
    <lineage>
        <taxon>Eukaryota</taxon>
        <taxon>Fungi</taxon>
        <taxon>Fungi incertae sedis</taxon>
        <taxon>Cryptomycota</taxon>
        <taxon>Cryptomycota incertae sedis</taxon>
        <taxon>Rozella</taxon>
    </lineage>
</organism>
<reference evidence="6" key="2">
    <citation type="journal article" date="2018" name="Nat. Microbiol.">
        <title>Leveraging single-cell genomics to expand the fungal tree of life.</title>
        <authorList>
            <person name="Ahrendt S.R."/>
            <person name="Quandt C.A."/>
            <person name="Ciobanu D."/>
            <person name="Clum A."/>
            <person name="Salamov A."/>
            <person name="Andreopoulos B."/>
            <person name="Cheng J.F."/>
            <person name="Woyke T."/>
            <person name="Pelin A."/>
            <person name="Henrissat B."/>
            <person name="Reynolds N.K."/>
            <person name="Benny G.L."/>
            <person name="Smith M.E."/>
            <person name="James T.Y."/>
            <person name="Grigoriev I.V."/>
        </authorList>
    </citation>
    <scope>NUCLEOTIDE SEQUENCE [LARGE SCALE GENOMIC DNA]</scope>
    <source>
        <strain evidence="6">CSF55</strain>
    </source>
</reference>